<dbReference type="AlphaFoldDB" id="A0A2S0WP23"/>
<accession>A0A2S0WP23</accession>
<dbReference type="InterPro" id="IPR000835">
    <property type="entry name" value="HTH_MarR-typ"/>
</dbReference>
<dbReference type="Pfam" id="PF12802">
    <property type="entry name" value="MarR_2"/>
    <property type="match status" value="1"/>
</dbReference>
<name>A0A2S0WP23_9ACTN</name>
<keyword evidence="2" id="KW-1185">Reference proteome</keyword>
<dbReference type="InterPro" id="IPR036390">
    <property type="entry name" value="WH_DNA-bd_sf"/>
</dbReference>
<dbReference type="SMART" id="SM00347">
    <property type="entry name" value="HTH_MARR"/>
    <property type="match status" value="1"/>
</dbReference>
<dbReference type="Proteomes" id="UP000244384">
    <property type="component" value="Chromosome"/>
</dbReference>
<organism evidence="1 2">
    <name type="scientific">Aeromicrobium chenweiae</name>
    <dbReference type="NCBI Taxonomy" id="2079793"/>
    <lineage>
        <taxon>Bacteria</taxon>
        <taxon>Bacillati</taxon>
        <taxon>Actinomycetota</taxon>
        <taxon>Actinomycetes</taxon>
        <taxon>Propionibacteriales</taxon>
        <taxon>Nocardioidaceae</taxon>
        <taxon>Aeromicrobium</taxon>
    </lineage>
</organism>
<gene>
    <name evidence="1" type="ORF">C3E78_12695</name>
</gene>
<dbReference type="PANTHER" id="PTHR33164:SF57">
    <property type="entry name" value="MARR-FAMILY TRANSCRIPTIONAL REGULATOR"/>
    <property type="match status" value="1"/>
</dbReference>
<evidence type="ECO:0000313" key="1">
    <source>
        <dbReference type="EMBL" id="AWB92994.1"/>
    </source>
</evidence>
<dbReference type="InterPro" id="IPR036388">
    <property type="entry name" value="WH-like_DNA-bd_sf"/>
</dbReference>
<accession>A0A5F2EWI4</accession>
<proteinExistence type="predicted"/>
<dbReference type="PANTHER" id="PTHR33164">
    <property type="entry name" value="TRANSCRIPTIONAL REGULATOR, MARR FAMILY"/>
    <property type="match status" value="1"/>
</dbReference>
<dbReference type="SUPFAM" id="SSF46785">
    <property type="entry name" value="Winged helix' DNA-binding domain"/>
    <property type="match status" value="1"/>
</dbReference>
<dbReference type="InterPro" id="IPR039422">
    <property type="entry name" value="MarR/SlyA-like"/>
</dbReference>
<dbReference type="EMBL" id="CP026952">
    <property type="protein sequence ID" value="AWB92994.1"/>
    <property type="molecule type" value="Genomic_DNA"/>
</dbReference>
<dbReference type="KEGG" id="aez:C3E78_12695"/>
<dbReference type="Gene3D" id="1.10.10.10">
    <property type="entry name" value="Winged helix-like DNA-binding domain superfamily/Winged helix DNA-binding domain"/>
    <property type="match status" value="1"/>
</dbReference>
<dbReference type="GO" id="GO:0006950">
    <property type="term" value="P:response to stress"/>
    <property type="evidence" value="ECO:0007669"/>
    <property type="project" value="TreeGrafter"/>
</dbReference>
<sequence length="191" mass="21372">MATCRSTWRSAWGTNIKTLRRSCIVKPFRSCTIQLMSDNAKSAVTRATEERLNEELLDQLSLYGRRARGAVEKVAPELSFAEYSLLGHVHATDGARAQELARVFGLDKSTVSRQLAGLMRRGLVERDKGRRVRVTSAGERLLRATRAALLDLLGDRVADWTLEERRTFADLMRRYNAAEPEPGAEAADRPA</sequence>
<evidence type="ECO:0000313" key="2">
    <source>
        <dbReference type="Proteomes" id="UP000244384"/>
    </source>
</evidence>
<dbReference type="GO" id="GO:0003700">
    <property type="term" value="F:DNA-binding transcription factor activity"/>
    <property type="evidence" value="ECO:0007669"/>
    <property type="project" value="InterPro"/>
</dbReference>
<reference evidence="2" key="1">
    <citation type="submission" date="2018-01" db="EMBL/GenBank/DDBJ databases">
        <authorList>
            <person name="Li J."/>
        </authorList>
    </citation>
    <scope>NUCLEOTIDE SEQUENCE [LARGE SCALE GENOMIC DNA]</scope>
    <source>
        <strain evidence="2">592</strain>
    </source>
</reference>
<protein>
    <submittedName>
        <fullName evidence="1">MarR family transcriptional regulator</fullName>
    </submittedName>
</protein>